<keyword evidence="2" id="KW-0378">Hydrolase</keyword>
<evidence type="ECO:0000313" key="2">
    <source>
        <dbReference type="EMBL" id="MDX8416168.1"/>
    </source>
</evidence>
<dbReference type="EMBL" id="JALBUT010000010">
    <property type="protein sequence ID" value="MDX8416168.1"/>
    <property type="molecule type" value="Genomic_DNA"/>
</dbReference>
<comment type="caution">
    <text evidence="2">The sequence shown here is derived from an EMBL/GenBank/DDBJ whole genome shotgun (WGS) entry which is preliminary data.</text>
</comment>
<feature type="domain" description="Serine aminopeptidase S33" evidence="1">
    <location>
        <begin position="65"/>
        <end position="169"/>
    </location>
</feature>
<evidence type="ECO:0000313" key="3">
    <source>
        <dbReference type="Proteomes" id="UP001275932"/>
    </source>
</evidence>
<dbReference type="InterPro" id="IPR022742">
    <property type="entry name" value="Hydrolase_4"/>
</dbReference>
<dbReference type="RefSeq" id="WP_370397623.1">
    <property type="nucleotide sequence ID" value="NZ_JALBUT010000010.1"/>
</dbReference>
<dbReference type="SUPFAM" id="SSF53474">
    <property type="entry name" value="alpha/beta-Hydrolases"/>
    <property type="match status" value="1"/>
</dbReference>
<dbReference type="Gene3D" id="3.40.50.1820">
    <property type="entry name" value="alpha/beta hydrolase"/>
    <property type="match status" value="1"/>
</dbReference>
<dbReference type="Pfam" id="PF12146">
    <property type="entry name" value="Hydrolase_4"/>
    <property type="match status" value="1"/>
</dbReference>
<dbReference type="InterPro" id="IPR029058">
    <property type="entry name" value="AB_hydrolase_fold"/>
</dbReference>
<dbReference type="PANTHER" id="PTHR12277:SF81">
    <property type="entry name" value="PROTEIN ABHD13"/>
    <property type="match status" value="1"/>
</dbReference>
<keyword evidence="3" id="KW-1185">Reference proteome</keyword>
<sequence length="275" mass="30590">MLHIIIKILAFAASFYFILMIAAYFLADKIAFPAPKPSYELSEKYRIIDAPNGGKICTVFLKNPNAKYTILFSHGNGEDLGEIEKKLENLYNLGFSVFAYDYFGYGQSTLKSSAKNIEICAETAWQHLVKTENVPEDKIIIFGYSMGSAPSSYIASKHKPRALILMGGFASAFQTQLPVNIFPWDMLNNAKKIANLPCPVLIFHGTKDCIVRYHNAEILYEKASCPKYLISIKGAGHYDIPYSAPKAFFGGIKNFANTLDPNVENAINASIKSKQ</sequence>
<evidence type="ECO:0000259" key="1">
    <source>
        <dbReference type="Pfam" id="PF12146"/>
    </source>
</evidence>
<dbReference type="GO" id="GO:0016787">
    <property type="term" value="F:hydrolase activity"/>
    <property type="evidence" value="ECO:0007669"/>
    <property type="project" value="UniProtKB-KW"/>
</dbReference>
<reference evidence="2 3" key="1">
    <citation type="submission" date="2022-03" db="EMBL/GenBank/DDBJ databases">
        <title>Novel taxa within the pig intestine.</title>
        <authorList>
            <person name="Wylensek D."/>
            <person name="Bishof K."/>
            <person name="Afrizal A."/>
            <person name="Clavel T."/>
        </authorList>
    </citation>
    <scope>NUCLEOTIDE SEQUENCE [LARGE SCALE GENOMIC DNA]</scope>
    <source>
        <strain evidence="2 3">CLA-KB-P66</strain>
    </source>
</reference>
<name>A0ABU4WIS1_9BACT</name>
<dbReference type="Proteomes" id="UP001275932">
    <property type="component" value="Unassembled WGS sequence"/>
</dbReference>
<organism evidence="2 3">
    <name type="scientific">Intestinicryptomonas porci</name>
    <dbReference type="NCBI Taxonomy" id="2926320"/>
    <lineage>
        <taxon>Bacteria</taxon>
        <taxon>Pseudomonadati</taxon>
        <taxon>Verrucomicrobiota</taxon>
        <taxon>Opitutia</taxon>
        <taxon>Opitutales</taxon>
        <taxon>Intestinicryptomonaceae</taxon>
        <taxon>Intestinicryptomonas</taxon>
    </lineage>
</organism>
<protein>
    <submittedName>
        <fullName evidence="2">Alpha/beta hydrolase</fullName>
    </submittedName>
</protein>
<accession>A0ABU4WIS1</accession>
<proteinExistence type="predicted"/>
<dbReference type="PANTHER" id="PTHR12277">
    <property type="entry name" value="ALPHA/BETA HYDROLASE DOMAIN-CONTAINING PROTEIN"/>
    <property type="match status" value="1"/>
</dbReference>
<gene>
    <name evidence="2" type="ORF">MOX91_08295</name>
</gene>